<dbReference type="InterPro" id="IPR001356">
    <property type="entry name" value="HD"/>
</dbReference>
<dbReference type="PROSITE" id="PS50071">
    <property type="entry name" value="HOMEOBOX_2"/>
    <property type="match status" value="1"/>
</dbReference>
<evidence type="ECO:0000259" key="9">
    <source>
        <dbReference type="PROSITE" id="PS51213"/>
    </source>
</evidence>
<keyword evidence="2 5" id="KW-0238">DNA-binding</keyword>
<dbReference type="Proteomes" id="UP000734854">
    <property type="component" value="Unassembled WGS sequence"/>
</dbReference>
<keyword evidence="11" id="KW-1185">Reference proteome</keyword>
<evidence type="ECO:0000259" key="8">
    <source>
        <dbReference type="PROSITE" id="PS50071"/>
    </source>
</evidence>
<comment type="subcellular location">
    <subcellularLocation>
        <location evidence="1 5">Nucleus</location>
    </subcellularLocation>
</comment>
<dbReference type="EMBL" id="JACMSC010000018">
    <property type="protein sequence ID" value="KAG6477604.1"/>
    <property type="molecule type" value="Genomic_DNA"/>
</dbReference>
<feature type="domain" description="Homeobox" evidence="8">
    <location>
        <begin position="62"/>
        <end position="125"/>
    </location>
</feature>
<comment type="similarity">
    <text evidence="6">Belongs to the TALE/KNOX homeobox family.</text>
</comment>
<gene>
    <name evidence="10" type="ORF">ZIOFF_066872</name>
</gene>
<dbReference type="InterPro" id="IPR008422">
    <property type="entry name" value="KN_HD"/>
</dbReference>
<comment type="caution">
    <text evidence="10">The sequence shown here is derived from an EMBL/GenBank/DDBJ whole genome shotgun (WGS) entry which is preliminary data.</text>
</comment>
<dbReference type="PROSITE" id="PS00027">
    <property type="entry name" value="HOMEOBOX_1"/>
    <property type="match status" value="1"/>
</dbReference>
<evidence type="ECO:0000256" key="2">
    <source>
        <dbReference type="ARBA" id="ARBA00023125"/>
    </source>
</evidence>
<keyword evidence="4 5" id="KW-0539">Nucleus</keyword>
<dbReference type="Gene3D" id="1.10.10.60">
    <property type="entry name" value="Homeodomain-like"/>
    <property type="match status" value="1"/>
</dbReference>
<feature type="chain" id="PRO_5035270080" evidence="7">
    <location>
        <begin position="19"/>
        <end position="158"/>
    </location>
</feature>
<keyword evidence="3 5" id="KW-0371">Homeobox</keyword>
<dbReference type="PROSITE" id="PS51213">
    <property type="entry name" value="ELK"/>
    <property type="match status" value="1"/>
</dbReference>
<evidence type="ECO:0000313" key="11">
    <source>
        <dbReference type="Proteomes" id="UP000734854"/>
    </source>
</evidence>
<protein>
    <submittedName>
        <fullName evidence="10">Uncharacterized protein</fullName>
    </submittedName>
</protein>
<keyword evidence="7" id="KW-0732">Signal</keyword>
<dbReference type="InterPro" id="IPR017970">
    <property type="entry name" value="Homeobox_CS"/>
</dbReference>
<proteinExistence type="inferred from homology"/>
<dbReference type="SMART" id="SM00389">
    <property type="entry name" value="HOX"/>
    <property type="match status" value="1"/>
</dbReference>
<feature type="DNA-binding region" description="Homeobox; TALE-type" evidence="5">
    <location>
        <begin position="63"/>
        <end position="126"/>
    </location>
</feature>
<dbReference type="GO" id="GO:0000981">
    <property type="term" value="F:DNA-binding transcription factor activity, RNA polymerase II-specific"/>
    <property type="evidence" value="ECO:0007669"/>
    <property type="project" value="InterPro"/>
</dbReference>
<dbReference type="Pfam" id="PF05920">
    <property type="entry name" value="Homeobox_KN"/>
    <property type="match status" value="1"/>
</dbReference>
<evidence type="ECO:0000313" key="10">
    <source>
        <dbReference type="EMBL" id="KAG6477604.1"/>
    </source>
</evidence>
<dbReference type="InterPro" id="IPR050224">
    <property type="entry name" value="TALE_homeobox"/>
</dbReference>
<dbReference type="SUPFAM" id="SSF46689">
    <property type="entry name" value="Homeodomain-like"/>
    <property type="match status" value="1"/>
</dbReference>
<reference evidence="10 11" key="1">
    <citation type="submission" date="2020-08" db="EMBL/GenBank/DDBJ databases">
        <title>Plant Genome Project.</title>
        <authorList>
            <person name="Zhang R.-G."/>
        </authorList>
    </citation>
    <scope>NUCLEOTIDE SEQUENCE [LARGE SCALE GENOMIC DNA]</scope>
    <source>
        <tissue evidence="10">Rhizome</tissue>
    </source>
</reference>
<dbReference type="PANTHER" id="PTHR11850">
    <property type="entry name" value="HOMEOBOX PROTEIN TRANSCRIPTION FACTORS"/>
    <property type="match status" value="1"/>
</dbReference>
<evidence type="ECO:0000256" key="5">
    <source>
        <dbReference type="PROSITE-ProRule" id="PRU00108"/>
    </source>
</evidence>
<sequence length="158" mass="18447">MSLATSLYVFWLLHRVSEDDLSCGGLETSEGQECDPSLAGHDLKEMLQKKYSGYLSNLRKEFLKKRKKGKLPKDARMVLLDWWNTHYRWPYPTEEDKVKLAKKTGLEQKQINNWFINQRKRHWKPSDDMRFALIEGVNSASGETMLCFDKDSIGSETK</sequence>
<accession>A0A8J5EZF4</accession>
<name>A0A8J5EZF4_ZINOF</name>
<evidence type="ECO:0000256" key="3">
    <source>
        <dbReference type="ARBA" id="ARBA00023155"/>
    </source>
</evidence>
<evidence type="ECO:0000256" key="7">
    <source>
        <dbReference type="SAM" id="SignalP"/>
    </source>
</evidence>
<evidence type="ECO:0000256" key="6">
    <source>
        <dbReference type="PROSITE-ProRule" id="PRU00559"/>
    </source>
</evidence>
<dbReference type="SMART" id="SM01188">
    <property type="entry name" value="ELK"/>
    <property type="match status" value="1"/>
</dbReference>
<dbReference type="Pfam" id="PF03789">
    <property type="entry name" value="ELK"/>
    <property type="match status" value="1"/>
</dbReference>
<feature type="signal peptide" evidence="7">
    <location>
        <begin position="1"/>
        <end position="18"/>
    </location>
</feature>
<dbReference type="InterPro" id="IPR005539">
    <property type="entry name" value="ELK_dom"/>
</dbReference>
<dbReference type="GO" id="GO:0005634">
    <property type="term" value="C:nucleus"/>
    <property type="evidence" value="ECO:0007669"/>
    <property type="project" value="UniProtKB-SubCell"/>
</dbReference>
<dbReference type="GO" id="GO:0003677">
    <property type="term" value="F:DNA binding"/>
    <property type="evidence" value="ECO:0007669"/>
    <property type="project" value="UniProtKB-UniRule"/>
</dbReference>
<evidence type="ECO:0000256" key="1">
    <source>
        <dbReference type="ARBA" id="ARBA00004123"/>
    </source>
</evidence>
<dbReference type="CDD" id="cd00086">
    <property type="entry name" value="homeodomain"/>
    <property type="match status" value="1"/>
</dbReference>
<dbReference type="AlphaFoldDB" id="A0A8J5EZF4"/>
<evidence type="ECO:0000256" key="4">
    <source>
        <dbReference type="ARBA" id="ARBA00023242"/>
    </source>
</evidence>
<organism evidence="10 11">
    <name type="scientific">Zingiber officinale</name>
    <name type="common">Ginger</name>
    <name type="synonym">Amomum zingiber</name>
    <dbReference type="NCBI Taxonomy" id="94328"/>
    <lineage>
        <taxon>Eukaryota</taxon>
        <taxon>Viridiplantae</taxon>
        <taxon>Streptophyta</taxon>
        <taxon>Embryophyta</taxon>
        <taxon>Tracheophyta</taxon>
        <taxon>Spermatophyta</taxon>
        <taxon>Magnoliopsida</taxon>
        <taxon>Liliopsida</taxon>
        <taxon>Zingiberales</taxon>
        <taxon>Zingiberaceae</taxon>
        <taxon>Zingiber</taxon>
    </lineage>
</organism>
<dbReference type="InterPro" id="IPR009057">
    <property type="entry name" value="Homeodomain-like_sf"/>
</dbReference>
<feature type="domain" description="ELK" evidence="9">
    <location>
        <begin position="42"/>
        <end position="62"/>
    </location>
</feature>